<evidence type="ECO:0000256" key="1">
    <source>
        <dbReference type="SAM" id="Phobius"/>
    </source>
</evidence>
<keyword evidence="1" id="KW-0472">Membrane</keyword>
<proteinExistence type="predicted"/>
<evidence type="ECO:0000313" key="2">
    <source>
        <dbReference type="EMBL" id="QHU00363.1"/>
    </source>
</evidence>
<sequence>MSLYNNLMFVYIMLLICIYISKPQYGPKLIDI</sequence>
<dbReference type="AlphaFoldDB" id="A0A6C0J4X0"/>
<accession>A0A6C0J4X0</accession>
<name>A0A6C0J4X0_9ZZZZ</name>
<keyword evidence="1" id="KW-1133">Transmembrane helix</keyword>
<dbReference type="EMBL" id="MN740327">
    <property type="protein sequence ID" value="QHU00363.1"/>
    <property type="molecule type" value="Genomic_DNA"/>
</dbReference>
<organism evidence="2">
    <name type="scientific">viral metagenome</name>
    <dbReference type="NCBI Taxonomy" id="1070528"/>
    <lineage>
        <taxon>unclassified sequences</taxon>
        <taxon>metagenomes</taxon>
        <taxon>organismal metagenomes</taxon>
    </lineage>
</organism>
<feature type="transmembrane region" description="Helical" evidence="1">
    <location>
        <begin position="6"/>
        <end position="22"/>
    </location>
</feature>
<reference evidence="2" key="1">
    <citation type="journal article" date="2020" name="Nature">
        <title>Giant virus diversity and host interactions through global metagenomics.</title>
        <authorList>
            <person name="Schulz F."/>
            <person name="Roux S."/>
            <person name="Paez-Espino D."/>
            <person name="Jungbluth S."/>
            <person name="Walsh D.A."/>
            <person name="Denef V.J."/>
            <person name="McMahon K.D."/>
            <person name="Konstantinidis K.T."/>
            <person name="Eloe-Fadrosh E.A."/>
            <person name="Kyrpides N.C."/>
            <person name="Woyke T."/>
        </authorList>
    </citation>
    <scope>NUCLEOTIDE SEQUENCE</scope>
    <source>
        <strain evidence="2">GVMAG-M-3300025860-20</strain>
    </source>
</reference>
<protein>
    <submittedName>
        <fullName evidence="2">Uncharacterized protein</fullName>
    </submittedName>
</protein>
<keyword evidence="1" id="KW-0812">Transmembrane</keyword>